<feature type="domain" description="HD-GYP" evidence="5">
    <location>
        <begin position="189"/>
        <end position="385"/>
    </location>
</feature>
<dbReference type="PROSITE" id="PS51832">
    <property type="entry name" value="HD_GYP"/>
    <property type="match status" value="1"/>
</dbReference>
<feature type="domain" description="Response regulatory" evidence="3">
    <location>
        <begin position="19"/>
        <end position="134"/>
    </location>
</feature>
<dbReference type="CDD" id="cd00077">
    <property type="entry name" value="HDc"/>
    <property type="match status" value="1"/>
</dbReference>
<dbReference type="Gene3D" id="3.40.50.2300">
    <property type="match status" value="1"/>
</dbReference>
<keyword evidence="2" id="KW-0175">Coiled coil</keyword>
<proteinExistence type="predicted"/>
<feature type="modified residue" description="4-aspartylphosphate" evidence="1">
    <location>
        <position position="68"/>
    </location>
</feature>
<keyword evidence="1" id="KW-0597">Phosphoprotein</keyword>
<dbReference type="Proteomes" id="UP000294737">
    <property type="component" value="Unassembled WGS sequence"/>
</dbReference>
<evidence type="ECO:0000256" key="1">
    <source>
        <dbReference type="PROSITE-ProRule" id="PRU00169"/>
    </source>
</evidence>
<protein>
    <submittedName>
        <fullName evidence="6">Response regulator RpfG family c-di-GMP phosphodiesterase</fullName>
    </submittedName>
</protein>
<dbReference type="InterPro" id="IPR037522">
    <property type="entry name" value="HD_GYP_dom"/>
</dbReference>
<evidence type="ECO:0000313" key="7">
    <source>
        <dbReference type="Proteomes" id="UP000294737"/>
    </source>
</evidence>
<dbReference type="PROSITE" id="PS51831">
    <property type="entry name" value="HD"/>
    <property type="match status" value="1"/>
</dbReference>
<dbReference type="EMBL" id="SNWF01000009">
    <property type="protein sequence ID" value="TDN87693.1"/>
    <property type="molecule type" value="Genomic_DNA"/>
</dbReference>
<sequence>MGTTFSDHISASDETRSPVILFVDDEPNILSSLRRLFRSEGYQTLIAESGHAGLNILETESVDLVISDMRMPEMDGAHFLEAVRLKWPDTMRLLLTGYADVSSIMQAINRGEIYRYITKPWDENEILLIVRQALERKALEQERRRLEELTRAQNEELNALNASLEKKVEVRTIELKKAHDGLLVSNEKLRVNFLTSIKMFSNLIEVRGKRLAGHSLRVADLANSIAKKMDLDAIEIQQVFVAGLLHNIGKIGFTDELLAMPVSLMNGQDLALYRKYPVRGEQLLMPLEDLRGAARIVRSHQERFDGAGFPDQLTGFNIPLGARIVALASDFHNLQIGTLSQRSLRSEEAVSVILESRGKRYDPEVVNAFRSITKNDIPVDEVQAISLQAKNLKPGMIIARDLITSDGFLLLSAGHVLNERLIRQILEFENSAGIMTIYVRAEGAGT</sequence>
<feature type="domain" description="HD" evidence="4">
    <location>
        <begin position="211"/>
        <end position="334"/>
    </location>
</feature>
<organism evidence="6 7">
    <name type="scientific">Herminiimonas fonticola</name>
    <dbReference type="NCBI Taxonomy" id="303380"/>
    <lineage>
        <taxon>Bacteria</taxon>
        <taxon>Pseudomonadati</taxon>
        <taxon>Pseudomonadota</taxon>
        <taxon>Betaproteobacteria</taxon>
        <taxon>Burkholderiales</taxon>
        <taxon>Oxalobacteraceae</taxon>
        <taxon>Herminiimonas</taxon>
    </lineage>
</organism>
<dbReference type="GO" id="GO:0000160">
    <property type="term" value="P:phosphorelay signal transduction system"/>
    <property type="evidence" value="ECO:0007669"/>
    <property type="project" value="InterPro"/>
</dbReference>
<dbReference type="SUPFAM" id="SSF52172">
    <property type="entry name" value="CheY-like"/>
    <property type="match status" value="1"/>
</dbReference>
<feature type="coiled-coil region" evidence="2">
    <location>
        <begin position="129"/>
        <end position="167"/>
    </location>
</feature>
<dbReference type="PANTHER" id="PTHR45228:SF8">
    <property type="entry name" value="TWO-COMPONENT RESPONSE REGULATOR-RELATED"/>
    <property type="match status" value="1"/>
</dbReference>
<reference evidence="6 7" key="1">
    <citation type="submission" date="2019-03" db="EMBL/GenBank/DDBJ databases">
        <title>Genomic Encyclopedia of Type Strains, Phase IV (KMG-IV): sequencing the most valuable type-strain genomes for metagenomic binning, comparative biology and taxonomic classification.</title>
        <authorList>
            <person name="Goeker M."/>
        </authorList>
    </citation>
    <scope>NUCLEOTIDE SEQUENCE [LARGE SCALE GENOMIC DNA]</scope>
    <source>
        <strain evidence="6 7">DSM 18555</strain>
    </source>
</reference>
<accession>A0A4R6G079</accession>
<dbReference type="InterPro" id="IPR003607">
    <property type="entry name" value="HD/PDEase_dom"/>
</dbReference>
<evidence type="ECO:0000256" key="2">
    <source>
        <dbReference type="SAM" id="Coils"/>
    </source>
</evidence>
<evidence type="ECO:0000259" key="5">
    <source>
        <dbReference type="PROSITE" id="PS51832"/>
    </source>
</evidence>
<dbReference type="InterPro" id="IPR001789">
    <property type="entry name" value="Sig_transdc_resp-reg_receiver"/>
</dbReference>
<dbReference type="SUPFAM" id="SSF109604">
    <property type="entry name" value="HD-domain/PDEase-like"/>
    <property type="match status" value="1"/>
</dbReference>
<dbReference type="InterPro" id="IPR006674">
    <property type="entry name" value="HD_domain"/>
</dbReference>
<evidence type="ECO:0000259" key="3">
    <source>
        <dbReference type="PROSITE" id="PS50110"/>
    </source>
</evidence>
<evidence type="ECO:0000259" key="4">
    <source>
        <dbReference type="PROSITE" id="PS51831"/>
    </source>
</evidence>
<dbReference type="PANTHER" id="PTHR45228">
    <property type="entry name" value="CYCLIC DI-GMP PHOSPHODIESTERASE TM_0186-RELATED"/>
    <property type="match status" value="1"/>
</dbReference>
<dbReference type="GO" id="GO:0008081">
    <property type="term" value="F:phosphoric diester hydrolase activity"/>
    <property type="evidence" value="ECO:0007669"/>
    <property type="project" value="UniProtKB-ARBA"/>
</dbReference>
<dbReference type="SMART" id="SM00471">
    <property type="entry name" value="HDc"/>
    <property type="match status" value="1"/>
</dbReference>
<name>A0A4R6G079_9BURK</name>
<dbReference type="RefSeq" id="WP_112993194.1">
    <property type="nucleotide sequence ID" value="NZ_PTLZ01000006.1"/>
</dbReference>
<dbReference type="Pfam" id="PF13487">
    <property type="entry name" value="HD_5"/>
    <property type="match status" value="1"/>
</dbReference>
<comment type="caution">
    <text evidence="6">The sequence shown here is derived from an EMBL/GenBank/DDBJ whole genome shotgun (WGS) entry which is preliminary data.</text>
</comment>
<dbReference type="InterPro" id="IPR052020">
    <property type="entry name" value="Cyclic_di-GMP/3'3'-cGAMP_PDE"/>
</dbReference>
<dbReference type="OrthoDB" id="9763857at2"/>
<evidence type="ECO:0000313" key="6">
    <source>
        <dbReference type="EMBL" id="TDN87693.1"/>
    </source>
</evidence>
<dbReference type="AlphaFoldDB" id="A0A4R6G079"/>
<dbReference type="Gene3D" id="1.10.3210.10">
    <property type="entry name" value="Hypothetical protein af1432"/>
    <property type="match status" value="1"/>
</dbReference>
<dbReference type="PROSITE" id="PS50110">
    <property type="entry name" value="RESPONSE_REGULATORY"/>
    <property type="match status" value="1"/>
</dbReference>
<gene>
    <name evidence="6" type="ORF">EV677_2950</name>
</gene>
<dbReference type="InterPro" id="IPR011006">
    <property type="entry name" value="CheY-like_superfamily"/>
</dbReference>
<dbReference type="SMART" id="SM00448">
    <property type="entry name" value="REC"/>
    <property type="match status" value="1"/>
</dbReference>
<keyword evidence="7" id="KW-1185">Reference proteome</keyword>
<dbReference type="Pfam" id="PF00072">
    <property type="entry name" value="Response_reg"/>
    <property type="match status" value="1"/>
</dbReference>
<dbReference type="CDD" id="cd17569">
    <property type="entry name" value="REC_HupR-like"/>
    <property type="match status" value="1"/>
</dbReference>